<dbReference type="GO" id="GO:0006351">
    <property type="term" value="P:DNA-templated transcription"/>
    <property type="evidence" value="ECO:0007669"/>
    <property type="project" value="InterPro"/>
</dbReference>
<feature type="region of interest" description="Disordered" evidence="3">
    <location>
        <begin position="616"/>
        <end position="687"/>
    </location>
</feature>
<dbReference type="OrthoDB" id="4456959at2759"/>
<dbReference type="GO" id="GO:0008270">
    <property type="term" value="F:zinc ion binding"/>
    <property type="evidence" value="ECO:0007669"/>
    <property type="project" value="InterPro"/>
</dbReference>
<dbReference type="Proteomes" id="UP000054007">
    <property type="component" value="Unassembled WGS sequence"/>
</dbReference>
<dbReference type="SMART" id="SM00066">
    <property type="entry name" value="GAL4"/>
    <property type="match status" value="1"/>
</dbReference>
<sequence>MSSSRGASSSDNRQWKRLPRACDECKRRKIRCNSESMPGKRCSNCITSNSQCTHVEVLNALGSARGYVLKLEKRVKSLESLCSHLQPGIDIDQKLEELERTELDRVSEEPAKSTDEDFAIAALSDGMHRLVFSPHQKRFYGKACCFSALIPTLVQKRRYLFYNPSAEPWLDRPATERRMEMWEIKPWPNEELSIHRARPISAQYDMPSDDLLQSLVTLYFNEENTYLPLLHRLTFEADLKGNKHRYDSQFAATVLLVCALGAASSDDPRVYVDGKGFPGWRWFIQIAGYCRLLADPTLPSIYEVQIHALATMYLLSCGMWRGVYLRTQMALKLVQDVGAHTRQSQRPNAHTELWKRAFWVLLCLDVHASACGGTQPSLTYEDFDIDYPVDCDDEYWDHPDEFQNFQQPVGKPSRMGYFISLCKLVVIKMGMHRALYTVRRPMKTKMAPAPSQDDISATHDEQLALWQREIPPNLRDDSTPEDPVFARQKSVLLYMFHNVRLFAHQPHIFDILDTEKMRQSRSAMVCQSAIDAAAQIIASLGGRPWPSSIGFPYLAYETMFVIAHILLMYGTKRATRQDMEKIETYLSAWRRMEKRLPLAGAEVDIAESLLLTPEDIPQKSLPGSRASPSSQASPSGTTVSESGVLPTSSRSRKRKSASSKQPAQRRSPTSRGLPDIASTSTLVPPSFDDPFDTSLFDAQSGPPWYEMPGVDLATADFAWANTLIERLDPPQGSFGEIGQSSNFPGYTPSHLHQGYHYPQQAPHPAQSFDDWGPIDPR</sequence>
<dbReference type="Pfam" id="PF04082">
    <property type="entry name" value="Fungal_trans"/>
    <property type="match status" value="1"/>
</dbReference>
<keyword evidence="1" id="KW-0479">Metal-binding</keyword>
<dbReference type="STRING" id="1314674.A0A0D7AY30"/>
<dbReference type="InterPro" id="IPR001138">
    <property type="entry name" value="Zn2Cys6_DnaBD"/>
</dbReference>
<dbReference type="InterPro" id="IPR036864">
    <property type="entry name" value="Zn2-C6_fun-type_DNA-bd_sf"/>
</dbReference>
<dbReference type="GO" id="GO:0000981">
    <property type="term" value="F:DNA-binding transcription factor activity, RNA polymerase II-specific"/>
    <property type="evidence" value="ECO:0007669"/>
    <property type="project" value="InterPro"/>
</dbReference>
<dbReference type="PROSITE" id="PS00463">
    <property type="entry name" value="ZN2_CY6_FUNGAL_1"/>
    <property type="match status" value="1"/>
</dbReference>
<dbReference type="PROSITE" id="PS50048">
    <property type="entry name" value="ZN2_CY6_FUNGAL_2"/>
    <property type="match status" value="1"/>
</dbReference>
<dbReference type="InterPro" id="IPR007219">
    <property type="entry name" value="XnlR_reg_dom"/>
</dbReference>
<dbReference type="PANTHER" id="PTHR46910:SF38">
    <property type="entry name" value="ZN(2)-C6 FUNGAL-TYPE DOMAIN-CONTAINING PROTEIN"/>
    <property type="match status" value="1"/>
</dbReference>
<dbReference type="EMBL" id="KN880748">
    <property type="protein sequence ID" value="KIY62789.1"/>
    <property type="molecule type" value="Genomic_DNA"/>
</dbReference>
<dbReference type="PANTHER" id="PTHR46910">
    <property type="entry name" value="TRANSCRIPTION FACTOR PDR1"/>
    <property type="match status" value="1"/>
</dbReference>
<feature type="compositionally biased region" description="Polar residues" evidence="3">
    <location>
        <begin position="661"/>
        <end position="670"/>
    </location>
</feature>
<dbReference type="InterPro" id="IPR050987">
    <property type="entry name" value="AtrR-like"/>
</dbReference>
<feature type="region of interest" description="Disordered" evidence="3">
    <location>
        <begin position="730"/>
        <end position="777"/>
    </location>
</feature>
<evidence type="ECO:0000256" key="1">
    <source>
        <dbReference type="ARBA" id="ARBA00022723"/>
    </source>
</evidence>
<gene>
    <name evidence="5" type="ORF">CYLTODRAFT_383181</name>
</gene>
<proteinExistence type="predicted"/>
<accession>A0A0D7AY30</accession>
<dbReference type="SUPFAM" id="SSF57701">
    <property type="entry name" value="Zn2/Cys6 DNA-binding domain"/>
    <property type="match status" value="1"/>
</dbReference>
<keyword evidence="6" id="KW-1185">Reference proteome</keyword>
<keyword evidence="2" id="KW-0539">Nucleus</keyword>
<feature type="compositionally biased region" description="Low complexity" evidence="3">
    <location>
        <begin position="622"/>
        <end position="636"/>
    </location>
</feature>
<dbReference type="CDD" id="cd00067">
    <property type="entry name" value="GAL4"/>
    <property type="match status" value="1"/>
</dbReference>
<name>A0A0D7AY30_9AGAR</name>
<protein>
    <recommendedName>
        <fullName evidence="4">Zn(2)-C6 fungal-type domain-containing protein</fullName>
    </recommendedName>
</protein>
<reference evidence="5 6" key="1">
    <citation type="journal article" date="2015" name="Fungal Genet. Biol.">
        <title>Evolution of novel wood decay mechanisms in Agaricales revealed by the genome sequences of Fistulina hepatica and Cylindrobasidium torrendii.</title>
        <authorList>
            <person name="Floudas D."/>
            <person name="Held B.W."/>
            <person name="Riley R."/>
            <person name="Nagy L.G."/>
            <person name="Koehler G."/>
            <person name="Ransdell A.S."/>
            <person name="Younus H."/>
            <person name="Chow J."/>
            <person name="Chiniquy J."/>
            <person name="Lipzen A."/>
            <person name="Tritt A."/>
            <person name="Sun H."/>
            <person name="Haridas S."/>
            <person name="LaButti K."/>
            <person name="Ohm R.A."/>
            <person name="Kues U."/>
            <person name="Blanchette R.A."/>
            <person name="Grigoriev I.V."/>
            <person name="Minto R.E."/>
            <person name="Hibbett D.S."/>
        </authorList>
    </citation>
    <scope>NUCLEOTIDE SEQUENCE [LARGE SCALE GENOMIC DNA]</scope>
    <source>
        <strain evidence="5 6">FP15055 ss-10</strain>
    </source>
</reference>
<evidence type="ECO:0000256" key="3">
    <source>
        <dbReference type="SAM" id="MobiDB-lite"/>
    </source>
</evidence>
<dbReference type="SMART" id="SM00906">
    <property type="entry name" value="Fungal_trans"/>
    <property type="match status" value="1"/>
</dbReference>
<evidence type="ECO:0000313" key="5">
    <source>
        <dbReference type="EMBL" id="KIY62789.1"/>
    </source>
</evidence>
<dbReference type="Gene3D" id="4.10.240.10">
    <property type="entry name" value="Zn(2)-C6 fungal-type DNA-binding domain"/>
    <property type="match status" value="1"/>
</dbReference>
<evidence type="ECO:0000313" key="6">
    <source>
        <dbReference type="Proteomes" id="UP000054007"/>
    </source>
</evidence>
<dbReference type="CDD" id="cd12148">
    <property type="entry name" value="fungal_TF_MHR"/>
    <property type="match status" value="1"/>
</dbReference>
<evidence type="ECO:0000259" key="4">
    <source>
        <dbReference type="PROSITE" id="PS50048"/>
    </source>
</evidence>
<evidence type="ECO:0000256" key="2">
    <source>
        <dbReference type="ARBA" id="ARBA00023242"/>
    </source>
</evidence>
<feature type="domain" description="Zn(2)-C6 fungal-type" evidence="4">
    <location>
        <begin position="21"/>
        <end position="54"/>
    </location>
</feature>
<dbReference type="Pfam" id="PF00172">
    <property type="entry name" value="Zn_clus"/>
    <property type="match status" value="1"/>
</dbReference>
<dbReference type="GO" id="GO:0003677">
    <property type="term" value="F:DNA binding"/>
    <property type="evidence" value="ECO:0007669"/>
    <property type="project" value="InterPro"/>
</dbReference>
<feature type="compositionally biased region" description="Polar residues" evidence="3">
    <location>
        <begin position="637"/>
        <end position="647"/>
    </location>
</feature>
<organism evidence="5 6">
    <name type="scientific">Cylindrobasidium torrendii FP15055 ss-10</name>
    <dbReference type="NCBI Taxonomy" id="1314674"/>
    <lineage>
        <taxon>Eukaryota</taxon>
        <taxon>Fungi</taxon>
        <taxon>Dikarya</taxon>
        <taxon>Basidiomycota</taxon>
        <taxon>Agaricomycotina</taxon>
        <taxon>Agaricomycetes</taxon>
        <taxon>Agaricomycetidae</taxon>
        <taxon>Agaricales</taxon>
        <taxon>Marasmiineae</taxon>
        <taxon>Physalacriaceae</taxon>
        <taxon>Cylindrobasidium</taxon>
    </lineage>
</organism>
<dbReference type="AlphaFoldDB" id="A0A0D7AY30"/>